<dbReference type="Gene3D" id="3.90.1580.10">
    <property type="entry name" value="paralog of FGE (formylglycine-generating enzyme)"/>
    <property type="match status" value="2"/>
</dbReference>
<evidence type="ECO:0000256" key="1">
    <source>
        <dbReference type="ARBA" id="ARBA00023002"/>
    </source>
</evidence>
<evidence type="ECO:0000259" key="5">
    <source>
        <dbReference type="Pfam" id="PF12867"/>
    </source>
</evidence>
<dbReference type="OrthoDB" id="9768004at2"/>
<dbReference type="SUPFAM" id="SSF109854">
    <property type="entry name" value="DinB/YfiT-like putative metalloenzymes"/>
    <property type="match status" value="1"/>
</dbReference>
<dbReference type="EMBL" id="CP017675">
    <property type="protein sequence ID" value="APB35300.1"/>
    <property type="molecule type" value="Genomic_DNA"/>
</dbReference>
<evidence type="ECO:0000256" key="3">
    <source>
        <dbReference type="ARBA" id="ARBA00037882"/>
    </source>
</evidence>
<dbReference type="AlphaFoldDB" id="A0A1J0AH79"/>
<keyword evidence="7" id="KW-1185">Reference proteome</keyword>
<dbReference type="PANTHER" id="PTHR23150:SF36">
    <property type="entry name" value="HERCYNINE OXYGENASE"/>
    <property type="match status" value="1"/>
</dbReference>
<evidence type="ECO:0000259" key="4">
    <source>
        <dbReference type="Pfam" id="PF03781"/>
    </source>
</evidence>
<dbReference type="RefSeq" id="WP_071455613.1">
    <property type="nucleotide sequence ID" value="NZ_CP017675.1"/>
</dbReference>
<name>A0A1J0AH79_9CYAN</name>
<dbReference type="InterPro" id="IPR034660">
    <property type="entry name" value="DinB/YfiT-like"/>
</dbReference>
<feature type="domain" description="Sulfatase-modifying factor enzyme-like" evidence="4">
    <location>
        <begin position="152"/>
        <end position="273"/>
    </location>
</feature>
<reference evidence="6 7" key="1">
    <citation type="submission" date="2016-10" db="EMBL/GenBank/DDBJ databases">
        <title>Description of Gloeomargarita lithophora gen. nov., sp. nov., a thylakoid-bearing basal-branching cyanobacterium with intracellular carbonates, and proposal for Gloeomargaritales ord. nov.</title>
        <authorList>
            <person name="Moreira D."/>
            <person name="Tavera R."/>
            <person name="Benzerara K."/>
            <person name="Skouri-Panet F."/>
            <person name="Couradeau E."/>
            <person name="Gerard E."/>
            <person name="Loussert C."/>
            <person name="Novelo E."/>
            <person name="Zivanovic Y."/>
            <person name="Lopez-Garcia P."/>
        </authorList>
    </citation>
    <scope>NUCLEOTIDE SEQUENCE [LARGE SCALE GENOMIC DNA]</scope>
    <source>
        <strain evidence="6 7">D10</strain>
    </source>
</reference>
<protein>
    <recommendedName>
        <fullName evidence="8">Sulfatase-modifying factor enzyme domain-containing protein</fullName>
    </recommendedName>
</protein>
<sequence length="349" mass="41167">MFDQELLRHLYQDVRQKTLRLVEDLTLSQLHQQVHSEFSPLGWHFGHIAYTEALWLLGKSLPYPELIPIFRVDGYAKSQRCSILPQRKLLWDYVQTIREKVFAILPRITPKEERIWHWLIQHEMQHQETMTVIRALQGSLIPQIPEIFEQNAILTIPGGRVILGSDSVNALDNERPGYAQEIASFRISPAPVTQTEFAEFIAADGYHNPHWWSEAGWQWVQKEKITQPLYWQSKYKSLPVCGISYYEASAYCRFIGKRLPTEMEWEWAAQQGLPQQGRVWEWTNSWFTPYPGFTPYPYAGYSANYFDHQHKVLRGGSWATHGYLQRPSFRNWYQPHIRQMFAGLRWAED</sequence>
<evidence type="ECO:0008006" key="8">
    <source>
        <dbReference type="Google" id="ProtNLM"/>
    </source>
</evidence>
<dbReference type="InterPro" id="IPR016187">
    <property type="entry name" value="CTDL_fold"/>
</dbReference>
<organism evidence="6 7">
    <name type="scientific">Gloeomargarita lithophora Alchichica-D10</name>
    <dbReference type="NCBI Taxonomy" id="1188229"/>
    <lineage>
        <taxon>Bacteria</taxon>
        <taxon>Bacillati</taxon>
        <taxon>Cyanobacteriota</taxon>
        <taxon>Cyanophyceae</taxon>
        <taxon>Gloeomargaritales</taxon>
        <taxon>Gloeomargaritaceae</taxon>
        <taxon>Gloeomargarita</taxon>
    </lineage>
</organism>
<accession>A0A1J0AH79</accession>
<evidence type="ECO:0000313" key="7">
    <source>
        <dbReference type="Proteomes" id="UP000180235"/>
    </source>
</evidence>
<feature type="domain" description="Sulfatase-modifying factor enzyme-like" evidence="4">
    <location>
        <begin position="277"/>
        <end position="347"/>
    </location>
</feature>
<dbReference type="InterPro" id="IPR051043">
    <property type="entry name" value="Sulfatase_Mod_Factor_Kinase"/>
</dbReference>
<dbReference type="Proteomes" id="UP000180235">
    <property type="component" value="Chromosome"/>
</dbReference>
<dbReference type="InterPro" id="IPR042095">
    <property type="entry name" value="SUMF_sf"/>
</dbReference>
<dbReference type="Pfam" id="PF12867">
    <property type="entry name" value="DinB_2"/>
    <property type="match status" value="1"/>
</dbReference>
<dbReference type="SUPFAM" id="SSF56436">
    <property type="entry name" value="C-type lectin-like"/>
    <property type="match status" value="1"/>
</dbReference>
<dbReference type="InterPro" id="IPR005532">
    <property type="entry name" value="SUMF_dom"/>
</dbReference>
<dbReference type="PANTHER" id="PTHR23150">
    <property type="entry name" value="SULFATASE MODIFYING FACTOR 1, 2"/>
    <property type="match status" value="1"/>
</dbReference>
<feature type="domain" description="DinB-like" evidence="5">
    <location>
        <begin position="11"/>
        <end position="130"/>
    </location>
</feature>
<dbReference type="InterPro" id="IPR024775">
    <property type="entry name" value="DinB-like"/>
</dbReference>
<comment type="pathway">
    <text evidence="3">Amino-acid biosynthesis; ergothioneine biosynthesis.</text>
</comment>
<keyword evidence="1" id="KW-0560">Oxidoreductase</keyword>
<evidence type="ECO:0000313" key="6">
    <source>
        <dbReference type="EMBL" id="APB35300.1"/>
    </source>
</evidence>
<dbReference type="STRING" id="1188229.GlitD10_2955"/>
<dbReference type="Gene3D" id="1.20.120.450">
    <property type="entry name" value="dinb family like domain"/>
    <property type="match status" value="1"/>
</dbReference>
<proteinExistence type="predicted"/>
<gene>
    <name evidence="6" type="ORF">GlitD10_2955</name>
</gene>
<evidence type="ECO:0000256" key="2">
    <source>
        <dbReference type="ARBA" id="ARBA00023004"/>
    </source>
</evidence>
<dbReference type="KEGG" id="glt:GlitD10_2955"/>
<keyword evidence="2" id="KW-0408">Iron</keyword>
<dbReference type="Pfam" id="PF03781">
    <property type="entry name" value="FGE-sulfatase"/>
    <property type="match status" value="2"/>
</dbReference>